<sequence>MGKYKQPQLLIQTPHIPQASSAPPGFVTVPIQSPEAQLPFIDSSERMRPQSTTPETSTGRRQRQQIQQQVLYPVITVEQKQQIADNLKQLQSNDKEQPKQEKITLTQPNIFIPTMNEGVKILTEKRMKQDIDTINQMWNMDDSESRIESDEK</sequence>
<evidence type="ECO:0000313" key="3">
    <source>
        <dbReference type="Proteomes" id="UP000324800"/>
    </source>
</evidence>
<evidence type="ECO:0000313" key="2">
    <source>
        <dbReference type="EMBL" id="KAA6390755.1"/>
    </source>
</evidence>
<accession>A0A5J4W7S4</accession>
<comment type="caution">
    <text evidence="2">The sequence shown here is derived from an EMBL/GenBank/DDBJ whole genome shotgun (WGS) entry which is preliminary data.</text>
</comment>
<organism evidence="2 3">
    <name type="scientific">Streblomastix strix</name>
    <dbReference type="NCBI Taxonomy" id="222440"/>
    <lineage>
        <taxon>Eukaryota</taxon>
        <taxon>Metamonada</taxon>
        <taxon>Preaxostyla</taxon>
        <taxon>Oxymonadida</taxon>
        <taxon>Streblomastigidae</taxon>
        <taxon>Streblomastix</taxon>
    </lineage>
</organism>
<evidence type="ECO:0000256" key="1">
    <source>
        <dbReference type="SAM" id="MobiDB-lite"/>
    </source>
</evidence>
<name>A0A5J4W7S4_9EUKA</name>
<proteinExistence type="predicted"/>
<gene>
    <name evidence="2" type="ORF">EZS28_013718</name>
</gene>
<dbReference type="Proteomes" id="UP000324800">
    <property type="component" value="Unassembled WGS sequence"/>
</dbReference>
<feature type="region of interest" description="Disordered" evidence="1">
    <location>
        <begin position="42"/>
        <end position="66"/>
    </location>
</feature>
<feature type="compositionally biased region" description="Polar residues" evidence="1">
    <location>
        <begin position="49"/>
        <end position="59"/>
    </location>
</feature>
<protein>
    <submittedName>
        <fullName evidence="2">Uncharacterized protein</fullName>
    </submittedName>
</protein>
<dbReference type="AlphaFoldDB" id="A0A5J4W7S4"/>
<reference evidence="2 3" key="1">
    <citation type="submission" date="2019-03" db="EMBL/GenBank/DDBJ databases">
        <title>Single cell metagenomics reveals metabolic interactions within the superorganism composed of flagellate Streblomastix strix and complex community of Bacteroidetes bacteria on its surface.</title>
        <authorList>
            <person name="Treitli S.C."/>
            <person name="Kolisko M."/>
            <person name="Husnik F."/>
            <person name="Keeling P."/>
            <person name="Hampl V."/>
        </authorList>
    </citation>
    <scope>NUCLEOTIDE SEQUENCE [LARGE SCALE GENOMIC DNA]</scope>
    <source>
        <strain evidence="2">ST1C</strain>
    </source>
</reference>
<dbReference type="EMBL" id="SNRW01003117">
    <property type="protein sequence ID" value="KAA6390755.1"/>
    <property type="molecule type" value="Genomic_DNA"/>
</dbReference>